<dbReference type="AlphaFoldDB" id="A0ABD1WTU5"/>
<organism evidence="2 3">
    <name type="scientific">Forsythia ovata</name>
    <dbReference type="NCBI Taxonomy" id="205694"/>
    <lineage>
        <taxon>Eukaryota</taxon>
        <taxon>Viridiplantae</taxon>
        <taxon>Streptophyta</taxon>
        <taxon>Embryophyta</taxon>
        <taxon>Tracheophyta</taxon>
        <taxon>Spermatophyta</taxon>
        <taxon>Magnoliopsida</taxon>
        <taxon>eudicotyledons</taxon>
        <taxon>Gunneridae</taxon>
        <taxon>Pentapetalae</taxon>
        <taxon>asterids</taxon>
        <taxon>lamiids</taxon>
        <taxon>Lamiales</taxon>
        <taxon>Oleaceae</taxon>
        <taxon>Forsythieae</taxon>
        <taxon>Forsythia</taxon>
    </lineage>
</organism>
<accession>A0ABD1WTU5</accession>
<reference evidence="3" key="1">
    <citation type="submission" date="2024-07" db="EMBL/GenBank/DDBJ databases">
        <title>Two chromosome-level genome assemblies of Korean endemic species Abeliophyllum distichum and Forsythia ovata (Oleaceae).</title>
        <authorList>
            <person name="Jang H."/>
        </authorList>
    </citation>
    <scope>NUCLEOTIDE SEQUENCE [LARGE SCALE GENOMIC DNA]</scope>
</reference>
<sequence>MPISTNLHSTEQGFYDPISSFNIERYHLCSQTLPSTTTANSDVDHNNSLGSQNLHQPPPRPPITYPSTTAVDHNHRHFYSLPNVVAASSSLCPVNPMQFQDLENSQQSKPISGSTKSEDTASLQMQ</sequence>
<gene>
    <name evidence="2" type="ORF">Fot_06740</name>
</gene>
<feature type="region of interest" description="Disordered" evidence="1">
    <location>
        <begin position="34"/>
        <end position="69"/>
    </location>
</feature>
<evidence type="ECO:0000313" key="2">
    <source>
        <dbReference type="EMBL" id="KAL2553121.1"/>
    </source>
</evidence>
<protein>
    <submittedName>
        <fullName evidence="2">Uncharacterized protein</fullName>
    </submittedName>
</protein>
<dbReference type="EMBL" id="JBFOLJ010000002">
    <property type="protein sequence ID" value="KAL2553121.1"/>
    <property type="molecule type" value="Genomic_DNA"/>
</dbReference>
<evidence type="ECO:0000256" key="1">
    <source>
        <dbReference type="SAM" id="MobiDB-lite"/>
    </source>
</evidence>
<keyword evidence="3" id="KW-1185">Reference proteome</keyword>
<feature type="compositionally biased region" description="Polar residues" evidence="1">
    <location>
        <begin position="34"/>
        <end position="55"/>
    </location>
</feature>
<comment type="caution">
    <text evidence="2">The sequence shown here is derived from an EMBL/GenBank/DDBJ whole genome shotgun (WGS) entry which is preliminary data.</text>
</comment>
<dbReference type="Proteomes" id="UP001604277">
    <property type="component" value="Unassembled WGS sequence"/>
</dbReference>
<name>A0ABD1WTU5_9LAMI</name>
<proteinExistence type="predicted"/>
<feature type="region of interest" description="Disordered" evidence="1">
    <location>
        <begin position="98"/>
        <end position="126"/>
    </location>
</feature>
<evidence type="ECO:0000313" key="3">
    <source>
        <dbReference type="Proteomes" id="UP001604277"/>
    </source>
</evidence>